<reference evidence="7" key="2">
    <citation type="submission" date="2025-09" db="UniProtKB">
        <authorList>
            <consortium name="Ensembl"/>
        </authorList>
    </citation>
    <scope>IDENTIFICATION</scope>
</reference>
<evidence type="ECO:0000259" key="6">
    <source>
        <dbReference type="Pfam" id="PF13870"/>
    </source>
</evidence>
<feature type="coiled-coil region" evidence="4">
    <location>
        <begin position="311"/>
        <end position="365"/>
    </location>
</feature>
<evidence type="ECO:0000313" key="8">
    <source>
        <dbReference type="Proteomes" id="UP000261360"/>
    </source>
</evidence>
<feature type="region of interest" description="Disordered" evidence="5">
    <location>
        <begin position="114"/>
        <end position="157"/>
    </location>
</feature>
<reference evidence="7" key="1">
    <citation type="submission" date="2025-08" db="UniProtKB">
        <authorList>
            <consortium name="Ensembl"/>
        </authorList>
    </citation>
    <scope>IDENTIFICATION</scope>
</reference>
<dbReference type="Ensembl" id="ENSSLDT00000023133.1">
    <property type="protein sequence ID" value="ENSSLDP00000022411.1"/>
    <property type="gene ID" value="ENSSLDG00000017486.1"/>
</dbReference>
<evidence type="ECO:0000256" key="1">
    <source>
        <dbReference type="ARBA" id="ARBA00004138"/>
    </source>
</evidence>
<dbReference type="GeneTree" id="ENSGT00940000154521"/>
<keyword evidence="3" id="KW-0966">Cell projection</keyword>
<organism evidence="7 8">
    <name type="scientific">Seriola lalandi dorsalis</name>
    <dbReference type="NCBI Taxonomy" id="1841481"/>
    <lineage>
        <taxon>Eukaryota</taxon>
        <taxon>Metazoa</taxon>
        <taxon>Chordata</taxon>
        <taxon>Craniata</taxon>
        <taxon>Vertebrata</taxon>
        <taxon>Euteleostomi</taxon>
        <taxon>Actinopterygii</taxon>
        <taxon>Neopterygii</taxon>
        <taxon>Teleostei</taxon>
        <taxon>Neoteleostei</taxon>
        <taxon>Acanthomorphata</taxon>
        <taxon>Carangaria</taxon>
        <taxon>Carangiformes</taxon>
        <taxon>Carangidae</taxon>
        <taxon>Seriola</taxon>
    </lineage>
</organism>
<proteinExistence type="predicted"/>
<feature type="region of interest" description="Disordered" evidence="5">
    <location>
        <begin position="1"/>
        <end position="86"/>
    </location>
</feature>
<name>A0A3B4Y316_SERLL</name>
<dbReference type="PANTHER" id="PTHR15654:SF1">
    <property type="entry name" value="COILED-COIL DOMAIN-CONTAINING PROTEIN 96"/>
    <property type="match status" value="1"/>
</dbReference>
<keyword evidence="8" id="KW-1185">Reference proteome</keyword>
<feature type="compositionally biased region" description="Basic and acidic residues" evidence="5">
    <location>
        <begin position="121"/>
        <end position="135"/>
    </location>
</feature>
<feature type="compositionally biased region" description="Basic and acidic residues" evidence="5">
    <location>
        <begin position="51"/>
        <end position="64"/>
    </location>
</feature>
<feature type="compositionally biased region" description="Polar residues" evidence="5">
    <location>
        <begin position="22"/>
        <end position="41"/>
    </location>
</feature>
<sequence>MNAEAKHEDNEVRNDTERETFANFSNEKNNSSLIVNGNEKQGVSAEVGASHPEEENSEDTKTTEEPPVEAPEPEENSGEQLSVVDITTSKNLDVQINEVNDQLMSHEESVVFEINSNDDDGPPRLHLETPERERTSSPAQEEEEKEAEEEEFTAASAENEDIIYEDCMQVLHELCEERDKASRHSSQLQMKLAEYLSKKSGDDTQLEWEMLVTEQLQEYEKYMNILTDMKHQLTTDSEAAQQQAEELKLQSQEKVDKVENEWQEFVALKRHIAMTVLSRCLGKQASQAKVESTLAAEQRRQDELIKLRLKHIKLKMKIGRLEAELRDEEEHGRDPLQVQFEQLQAARLEQRKQAEKQSEESLKLQNKISSSLEVLSNIKEKLFWNQMEVQSKREQLAQVEAMVARKRDLLTRTKQARNNLQRDNLRLKECRGLLGNRVLLRDFENTVDASDHLEEQLENLKCRQAEIAFSCGRWKKKTEAKQFNLVSHSLRVL</sequence>
<feature type="coiled-coil region" evidence="4">
    <location>
        <begin position="230"/>
        <end position="261"/>
    </location>
</feature>
<feature type="compositionally biased region" description="Basic and acidic residues" evidence="5">
    <location>
        <begin position="1"/>
        <end position="20"/>
    </location>
</feature>
<comment type="subcellular location">
    <subcellularLocation>
        <location evidence="1">Cell projection</location>
        <location evidence="1">Cilium</location>
    </subcellularLocation>
</comment>
<evidence type="ECO:0000256" key="3">
    <source>
        <dbReference type="ARBA" id="ARBA00023273"/>
    </source>
</evidence>
<dbReference type="Pfam" id="PF13870">
    <property type="entry name" value="CCDC113_CCDC96_CC"/>
    <property type="match status" value="1"/>
</dbReference>
<dbReference type="PANTHER" id="PTHR15654">
    <property type="entry name" value="COILED-COIL DOMAIN-CONTAINING PROTEIN 113-RELATED"/>
    <property type="match status" value="1"/>
</dbReference>
<evidence type="ECO:0000256" key="4">
    <source>
        <dbReference type="SAM" id="Coils"/>
    </source>
</evidence>
<dbReference type="GO" id="GO:0036064">
    <property type="term" value="C:ciliary basal body"/>
    <property type="evidence" value="ECO:0007669"/>
    <property type="project" value="TreeGrafter"/>
</dbReference>
<evidence type="ECO:0000256" key="2">
    <source>
        <dbReference type="ARBA" id="ARBA00023054"/>
    </source>
</evidence>
<dbReference type="GO" id="GO:0060271">
    <property type="term" value="P:cilium assembly"/>
    <property type="evidence" value="ECO:0007669"/>
    <property type="project" value="TreeGrafter"/>
</dbReference>
<protein>
    <submittedName>
        <fullName evidence="7">Cilia and flagella associated protein 184</fullName>
    </submittedName>
</protein>
<dbReference type="GO" id="GO:0005930">
    <property type="term" value="C:axoneme"/>
    <property type="evidence" value="ECO:0007669"/>
    <property type="project" value="TreeGrafter"/>
</dbReference>
<dbReference type="STRING" id="1841481.ENSSLDP00000022411"/>
<feature type="compositionally biased region" description="Acidic residues" evidence="5">
    <location>
        <begin position="140"/>
        <end position="157"/>
    </location>
</feature>
<feature type="domain" description="CCDC113/CCDC96 coiled-coil" evidence="6">
    <location>
        <begin position="298"/>
        <end position="471"/>
    </location>
</feature>
<accession>A0A3B4Y316</accession>
<dbReference type="Proteomes" id="UP000261360">
    <property type="component" value="Unplaced"/>
</dbReference>
<dbReference type="InterPro" id="IPR025254">
    <property type="entry name" value="CCDC113/CCDC96_CC"/>
</dbReference>
<dbReference type="InterPro" id="IPR051885">
    <property type="entry name" value="CC_CF"/>
</dbReference>
<dbReference type="AlphaFoldDB" id="A0A3B4Y316"/>
<evidence type="ECO:0000313" key="7">
    <source>
        <dbReference type="Ensembl" id="ENSSLDP00000022411.1"/>
    </source>
</evidence>
<evidence type="ECO:0000256" key="5">
    <source>
        <dbReference type="SAM" id="MobiDB-lite"/>
    </source>
</evidence>
<keyword evidence="2 4" id="KW-0175">Coiled coil</keyword>